<dbReference type="Gene3D" id="3.40.50.12780">
    <property type="entry name" value="N-terminal domain of ligase-like"/>
    <property type="match status" value="1"/>
</dbReference>
<dbReference type="FunFam" id="3.30.300.30:FF:000008">
    <property type="entry name" value="2,3-dihydroxybenzoate-AMP ligase"/>
    <property type="match status" value="1"/>
</dbReference>
<dbReference type="PANTHER" id="PTHR43201:SF30">
    <property type="entry name" value="AMP-DEPENDENT SYNTHETASE_LIGASE DOMAIN-CONTAINING PROTEIN"/>
    <property type="match status" value="1"/>
</dbReference>
<dbReference type="InterPro" id="IPR000873">
    <property type="entry name" value="AMP-dep_synth/lig_dom"/>
</dbReference>
<keyword evidence="2 5" id="KW-0436">Ligase</keyword>
<evidence type="ECO:0000313" key="5">
    <source>
        <dbReference type="EMBL" id="KAG0252888.1"/>
    </source>
</evidence>
<evidence type="ECO:0000259" key="3">
    <source>
        <dbReference type="Pfam" id="PF00501"/>
    </source>
</evidence>
<dbReference type="AlphaFoldDB" id="A0A9P6TYN4"/>
<dbReference type="SUPFAM" id="SSF56801">
    <property type="entry name" value="Acetyl-CoA synthetase-like"/>
    <property type="match status" value="1"/>
</dbReference>
<name>A0A9P6TYN4_9FUNG</name>
<dbReference type="Pfam" id="PF00501">
    <property type="entry name" value="AMP-binding"/>
    <property type="match status" value="1"/>
</dbReference>
<dbReference type="PANTHER" id="PTHR43201">
    <property type="entry name" value="ACYL-COA SYNTHETASE"/>
    <property type="match status" value="1"/>
</dbReference>
<dbReference type="Pfam" id="PF13193">
    <property type="entry name" value="AMP-binding_C"/>
    <property type="match status" value="1"/>
</dbReference>
<evidence type="ECO:0000313" key="6">
    <source>
        <dbReference type="Proteomes" id="UP000807716"/>
    </source>
</evidence>
<protein>
    <submittedName>
        <fullName evidence="5">Fatty-acid-CoA ligase</fullName>
    </submittedName>
</protein>
<dbReference type="Proteomes" id="UP000807716">
    <property type="component" value="Unassembled WGS sequence"/>
</dbReference>
<comment type="caution">
    <text evidence="5">The sequence shown here is derived from an EMBL/GenBank/DDBJ whole genome shotgun (WGS) entry which is preliminary data.</text>
</comment>
<evidence type="ECO:0000259" key="4">
    <source>
        <dbReference type="Pfam" id="PF13193"/>
    </source>
</evidence>
<proteinExistence type="inferred from homology"/>
<evidence type="ECO:0000256" key="1">
    <source>
        <dbReference type="ARBA" id="ARBA00006432"/>
    </source>
</evidence>
<reference evidence="5" key="1">
    <citation type="journal article" date="2020" name="Fungal Divers.">
        <title>Resolving the Mortierellaceae phylogeny through synthesis of multi-gene phylogenetics and phylogenomics.</title>
        <authorList>
            <person name="Vandepol N."/>
            <person name="Liber J."/>
            <person name="Desiro A."/>
            <person name="Na H."/>
            <person name="Kennedy M."/>
            <person name="Barry K."/>
            <person name="Grigoriev I.V."/>
            <person name="Miller A.N."/>
            <person name="O'Donnell K."/>
            <person name="Stajich J.E."/>
            <person name="Bonito G."/>
        </authorList>
    </citation>
    <scope>NUCLEOTIDE SEQUENCE</scope>
    <source>
        <strain evidence="5">BC1065</strain>
    </source>
</reference>
<dbReference type="GO" id="GO:0006631">
    <property type="term" value="P:fatty acid metabolic process"/>
    <property type="evidence" value="ECO:0007669"/>
    <property type="project" value="TreeGrafter"/>
</dbReference>
<dbReference type="InterPro" id="IPR042099">
    <property type="entry name" value="ANL_N_sf"/>
</dbReference>
<dbReference type="OrthoDB" id="10253115at2759"/>
<gene>
    <name evidence="5" type="primary">FADD35</name>
    <name evidence="5" type="ORF">DFQ27_007781</name>
</gene>
<keyword evidence="6" id="KW-1185">Reference proteome</keyword>
<comment type="similarity">
    <text evidence="1">Belongs to the ATP-dependent AMP-binding enzyme family.</text>
</comment>
<dbReference type="InterPro" id="IPR025110">
    <property type="entry name" value="AMP-bd_C"/>
</dbReference>
<feature type="domain" description="AMP-binding enzyme C-terminal" evidence="4">
    <location>
        <begin position="517"/>
        <end position="594"/>
    </location>
</feature>
<organism evidence="5 6">
    <name type="scientific">Actinomortierella ambigua</name>
    <dbReference type="NCBI Taxonomy" id="1343610"/>
    <lineage>
        <taxon>Eukaryota</taxon>
        <taxon>Fungi</taxon>
        <taxon>Fungi incertae sedis</taxon>
        <taxon>Mucoromycota</taxon>
        <taxon>Mortierellomycotina</taxon>
        <taxon>Mortierellomycetes</taxon>
        <taxon>Mortierellales</taxon>
        <taxon>Mortierellaceae</taxon>
        <taxon>Actinomortierella</taxon>
    </lineage>
</organism>
<dbReference type="PROSITE" id="PS00455">
    <property type="entry name" value="AMP_BINDING"/>
    <property type="match status" value="1"/>
</dbReference>
<dbReference type="GO" id="GO:0031956">
    <property type="term" value="F:medium-chain fatty acid-CoA ligase activity"/>
    <property type="evidence" value="ECO:0007669"/>
    <property type="project" value="TreeGrafter"/>
</dbReference>
<feature type="domain" description="AMP-dependent synthetase/ligase" evidence="3">
    <location>
        <begin position="94"/>
        <end position="463"/>
    </location>
</feature>
<dbReference type="EMBL" id="JAAAJB010000622">
    <property type="protein sequence ID" value="KAG0252888.1"/>
    <property type="molecule type" value="Genomic_DNA"/>
</dbReference>
<dbReference type="InterPro" id="IPR045851">
    <property type="entry name" value="AMP-bd_C_sf"/>
</dbReference>
<accession>A0A9P6TYN4</accession>
<dbReference type="InterPro" id="IPR020845">
    <property type="entry name" value="AMP-binding_CS"/>
</dbReference>
<dbReference type="Gene3D" id="3.30.300.30">
    <property type="match status" value="1"/>
</dbReference>
<sequence>MLAHRLLRKTPSNSATLAPSRLRSPVALPTWRPASYARYVSTVRQQSTSTAAAAATAGSPASEEQQGELLTHSYVKGDTSVPLCEDTIGDFWNRQIDRYGDRLGLVVKQEKNLHWSYRTFGEKVDALARGLHRSGFRKGDRLGYRTKELFQAMNLVGCKGLVTTPGLRSSNHMSMLLEIMPELAHQKANELQIDSLPDLRQLIIVDNGVQVPELGSLKSWTRYEDLLDEDTFRTGLVQDPLQAVAPTLHNNDIVNLQFTSGTTGLPKGVSLSHRNILNNGIQIGDNMRLTEQDIVCIPVPLFHCFGLVLSSLAAMTHGSAMVFPYEGFNAEATLRAVSEERCTVLHGVPTMFIEEMNHPQLRQFDLSSLRTGIAAGSPVPIATMQDLFKKMNMSEITICYGMTETSPVSFQSRTTDSIEDRCNTVGTIMPHLEAKVVDPVTGETLPVGGSGEICTRGYSVMKGGYWNSKKQTDEVVDAEGWMHTGDTGVMDARGYLRIDGRIKDMISRGGEKIHPVEVENCIFEMDGVEVVTVVGVPDARLGELTCAFVSSKRGYDIDLDTVVKHCRGKISHYKVPSYVIKIEADDIPKTPSGKIQKVILRQRAKEILGL</sequence>
<evidence type="ECO:0000256" key="2">
    <source>
        <dbReference type="ARBA" id="ARBA00022598"/>
    </source>
</evidence>